<reference evidence="3" key="1">
    <citation type="submission" date="2019-08" db="EMBL/GenBank/DDBJ databases">
        <authorList>
            <person name="Kucharzyk K."/>
            <person name="Murdoch R.W."/>
            <person name="Higgins S."/>
            <person name="Loffler F."/>
        </authorList>
    </citation>
    <scope>NUCLEOTIDE SEQUENCE</scope>
</reference>
<dbReference type="Gene3D" id="3.40.50.720">
    <property type="entry name" value="NAD(P)-binding Rossmann-like Domain"/>
    <property type="match status" value="1"/>
</dbReference>
<dbReference type="InterPro" id="IPR036291">
    <property type="entry name" value="NAD(P)-bd_dom_sf"/>
</dbReference>
<dbReference type="GO" id="GO:0005829">
    <property type="term" value="C:cytosol"/>
    <property type="evidence" value="ECO:0007669"/>
    <property type="project" value="TreeGrafter"/>
</dbReference>
<dbReference type="SUPFAM" id="SSF51735">
    <property type="entry name" value="NAD(P)-binding Rossmann-fold domains"/>
    <property type="match status" value="1"/>
</dbReference>
<dbReference type="GO" id="GO:0004488">
    <property type="term" value="F:methylenetetrahydrofolate dehydrogenase (NADP+) activity"/>
    <property type="evidence" value="ECO:0007669"/>
    <property type="project" value="InterPro"/>
</dbReference>
<dbReference type="InterPro" id="IPR020631">
    <property type="entry name" value="THF_DH/CycHdrlase_NAD-bd_dom"/>
</dbReference>
<dbReference type="EMBL" id="VSSQ01075952">
    <property type="protein sequence ID" value="MPN26427.1"/>
    <property type="molecule type" value="Genomic_DNA"/>
</dbReference>
<dbReference type="Pfam" id="PF02882">
    <property type="entry name" value="THF_DHG_CYH_C"/>
    <property type="match status" value="1"/>
</dbReference>
<sequence>MAGIYSGSKMGFAPCTAQACVEILKHHGIATTGRRAVVVGRSLVIGKPVAMLLLADNMTVTLCHTKTENLPAVCKEADVLIVAAGKAGVLGAESVRPGQVVLDVGIHVGEDQKLCGDVRTTEIEAIVQAVTPVPGGVGAVTTSVLASHVVKAAERKI</sequence>
<name>A0A645GHJ7_9ZZZZ</name>
<dbReference type="EC" id="3.5.4.9" evidence="1"/>
<comment type="caution">
    <text evidence="3">The sequence shown here is derived from an EMBL/GenBank/DDBJ whole genome shotgun (WGS) entry which is preliminary data.</text>
</comment>
<proteinExistence type="predicted"/>
<gene>
    <name evidence="3" type="primary">folD_52</name>
    <name evidence="3" type="ORF">SDC9_173851</name>
</gene>
<protein>
    <recommendedName>
        <fullName evidence="1">methenyltetrahydrofolate cyclohydrolase</fullName>
        <ecNumber evidence="1">3.5.4.9</ecNumber>
    </recommendedName>
</protein>
<dbReference type="PRINTS" id="PR00085">
    <property type="entry name" value="THFDHDRGNASE"/>
</dbReference>
<dbReference type="GO" id="GO:0004477">
    <property type="term" value="F:methenyltetrahydrofolate cyclohydrolase activity"/>
    <property type="evidence" value="ECO:0007669"/>
    <property type="project" value="UniProtKB-EC"/>
</dbReference>
<feature type="domain" description="Tetrahydrofolate dehydrogenase/cyclohydrolase NAD(P)-binding" evidence="2">
    <location>
        <begin position="14"/>
        <end position="156"/>
    </location>
</feature>
<accession>A0A645GHJ7</accession>
<dbReference type="PANTHER" id="PTHR48099:SF5">
    <property type="entry name" value="C-1-TETRAHYDROFOLATE SYNTHASE, CYTOPLASMIC"/>
    <property type="match status" value="1"/>
</dbReference>
<evidence type="ECO:0000259" key="2">
    <source>
        <dbReference type="Pfam" id="PF02882"/>
    </source>
</evidence>
<dbReference type="InterPro" id="IPR000672">
    <property type="entry name" value="THF_DH/CycHdrlase"/>
</dbReference>
<dbReference type="PANTHER" id="PTHR48099">
    <property type="entry name" value="C-1-TETRAHYDROFOLATE SYNTHASE, CYTOPLASMIC-RELATED"/>
    <property type="match status" value="1"/>
</dbReference>
<evidence type="ECO:0000256" key="1">
    <source>
        <dbReference type="ARBA" id="ARBA00012776"/>
    </source>
</evidence>
<evidence type="ECO:0000313" key="3">
    <source>
        <dbReference type="EMBL" id="MPN26427.1"/>
    </source>
</evidence>
<dbReference type="GO" id="GO:0035999">
    <property type="term" value="P:tetrahydrofolate interconversion"/>
    <property type="evidence" value="ECO:0007669"/>
    <property type="project" value="TreeGrafter"/>
</dbReference>
<dbReference type="CDD" id="cd01080">
    <property type="entry name" value="NAD_bind_m-THF_DH_Cyclohyd"/>
    <property type="match status" value="1"/>
</dbReference>
<organism evidence="3">
    <name type="scientific">bioreactor metagenome</name>
    <dbReference type="NCBI Taxonomy" id="1076179"/>
    <lineage>
        <taxon>unclassified sequences</taxon>
        <taxon>metagenomes</taxon>
        <taxon>ecological metagenomes</taxon>
    </lineage>
</organism>
<dbReference type="AlphaFoldDB" id="A0A645GHJ7"/>